<dbReference type="EC" id="2.1.1.166" evidence="6 11"/>
<reference evidence="14" key="1">
    <citation type="submission" date="2024-06" db="EMBL/GenBank/DDBJ databases">
        <title>Mesorhizobium karijinii sp. nov., a symbiont of the iconic Swainsona formosa from arid Australia.</title>
        <authorList>
            <person name="Hill Y.J."/>
            <person name="Watkin E.L.J."/>
            <person name="O'Hara G.W."/>
            <person name="Terpolilli J."/>
            <person name="Tye M.L."/>
            <person name="Kohlmeier M.G."/>
        </authorList>
    </citation>
    <scope>NUCLEOTIDE SEQUENCE</scope>
    <source>
        <strain evidence="14">WSM2240</strain>
    </source>
</reference>
<feature type="binding site" evidence="11">
    <location>
        <position position="146"/>
    </location>
    <ligand>
        <name>S-adenosyl-L-methionine</name>
        <dbReference type="ChEBI" id="CHEBI:59789"/>
    </ligand>
</feature>
<dbReference type="PANTHER" id="PTHR10920:SF18">
    <property type="entry name" value="RRNA METHYLTRANSFERASE 2, MITOCHONDRIAL"/>
    <property type="match status" value="1"/>
</dbReference>
<comment type="similarity">
    <text evidence="11">Belongs to the class I-like SAM-binding methyltransferase superfamily. RNA methyltransferase RlmE family.</text>
</comment>
<evidence type="ECO:0000256" key="5">
    <source>
        <dbReference type="ARBA" id="ARBA00037569"/>
    </source>
</evidence>
<evidence type="ECO:0000256" key="1">
    <source>
        <dbReference type="ARBA" id="ARBA00022552"/>
    </source>
</evidence>
<feature type="domain" description="Ribosomal RNA methyltransferase FtsJ" evidence="13">
    <location>
        <begin position="51"/>
        <end position="229"/>
    </location>
</feature>
<comment type="subcellular location">
    <subcellularLocation>
        <location evidence="11">Cytoplasm</location>
    </subcellularLocation>
</comment>
<keyword evidence="1 11" id="KW-0698">rRNA processing</keyword>
<keyword evidence="3 11" id="KW-0808">Transferase</keyword>
<evidence type="ECO:0000256" key="12">
    <source>
        <dbReference type="PIRSR" id="PIRSR005461-1"/>
    </source>
</evidence>
<feature type="active site" description="Proton acceptor" evidence="11 12">
    <location>
        <position position="186"/>
    </location>
</feature>
<comment type="function">
    <text evidence="5 11">Specifically methylates the uridine in position 2552 of 23S rRNA at the 2'-O position of the ribose in the fully assembled 50S ribosomal subunit.</text>
</comment>
<evidence type="ECO:0000256" key="8">
    <source>
        <dbReference type="ARBA" id="ARBA00041995"/>
    </source>
</evidence>
<protein>
    <recommendedName>
        <fullName evidence="7 11">Ribosomal RNA large subunit methyltransferase E</fullName>
        <ecNumber evidence="6 11">2.1.1.166</ecNumber>
    </recommendedName>
    <alternativeName>
        <fullName evidence="9 11">23S rRNA Um2552 methyltransferase</fullName>
    </alternativeName>
    <alternativeName>
        <fullName evidence="8 11">rRNA (uridine-2'-O-)-methyltransferase</fullName>
    </alternativeName>
</protein>
<proteinExistence type="inferred from homology"/>
<evidence type="ECO:0000313" key="14">
    <source>
        <dbReference type="EMBL" id="XCG46603.1"/>
    </source>
</evidence>
<gene>
    <name evidence="11" type="primary">rlmE</name>
    <name evidence="11" type="synonym">ftsJ</name>
    <name evidence="11" type="synonym">rrmJ</name>
    <name evidence="14" type="ORF">ABVK50_14850</name>
</gene>
<sequence length="238" mass="26005">MTKKPGKAGPGSIRVLKTRVKKKSGLKESSRRWLERHMNDPYVQRSKAAGYRSRAAYKLIEIDDKHHLLKPGMRVIDLGAAPGGWCQVAAARTKSTPEHPKVVGIDYLEMDAVPGAPVLLMDFLEEDAPEKLTEALGGPPDIVLSDMAAPTTGHRQTDHIRTMHLCEVAADFAVSVLKPGGHFLAKTFQGGTEGSLLTMLKQNFRSVHHVKPPASREESAELYLLAKDFKGRVAPEAG</sequence>
<dbReference type="InterPro" id="IPR029063">
    <property type="entry name" value="SAM-dependent_MTases_sf"/>
</dbReference>
<evidence type="ECO:0000256" key="7">
    <source>
        <dbReference type="ARBA" id="ARBA00041129"/>
    </source>
</evidence>
<dbReference type="RefSeq" id="WP_353640829.1">
    <property type="nucleotide sequence ID" value="NZ_CP159253.1"/>
</dbReference>
<dbReference type="SUPFAM" id="SSF53335">
    <property type="entry name" value="S-adenosyl-L-methionine-dependent methyltransferases"/>
    <property type="match status" value="1"/>
</dbReference>
<dbReference type="PIRSF" id="PIRSF005461">
    <property type="entry name" value="23S_rRNA_mtase"/>
    <property type="match status" value="1"/>
</dbReference>
<dbReference type="PANTHER" id="PTHR10920">
    <property type="entry name" value="RIBOSOMAL RNA METHYLTRANSFERASE"/>
    <property type="match status" value="1"/>
</dbReference>
<accession>A0AAU8CIF1</accession>
<dbReference type="Gene3D" id="3.40.50.150">
    <property type="entry name" value="Vaccinia Virus protein VP39"/>
    <property type="match status" value="1"/>
</dbReference>
<keyword evidence="11" id="KW-0963">Cytoplasm</keyword>
<organism evidence="14">
    <name type="scientific">Mesorhizobium sp. WSM2240</name>
    <dbReference type="NCBI Taxonomy" id="3228851"/>
    <lineage>
        <taxon>Bacteria</taxon>
        <taxon>Pseudomonadati</taxon>
        <taxon>Pseudomonadota</taxon>
        <taxon>Alphaproteobacteria</taxon>
        <taxon>Hyphomicrobiales</taxon>
        <taxon>Phyllobacteriaceae</taxon>
        <taxon>Mesorhizobium</taxon>
    </lineage>
</organism>
<dbReference type="InterPro" id="IPR002877">
    <property type="entry name" value="RNA_MeTrfase_FtsJ_dom"/>
</dbReference>
<feature type="binding site" evidence="11">
    <location>
        <position position="106"/>
    </location>
    <ligand>
        <name>S-adenosyl-L-methionine</name>
        <dbReference type="ChEBI" id="CHEBI:59789"/>
    </ligand>
</feature>
<feature type="binding site" evidence="11">
    <location>
        <position position="85"/>
    </location>
    <ligand>
        <name>S-adenosyl-L-methionine</name>
        <dbReference type="ChEBI" id="CHEBI:59789"/>
    </ligand>
</feature>
<evidence type="ECO:0000256" key="3">
    <source>
        <dbReference type="ARBA" id="ARBA00022679"/>
    </source>
</evidence>
<dbReference type="GO" id="GO:0005737">
    <property type="term" value="C:cytoplasm"/>
    <property type="evidence" value="ECO:0007669"/>
    <property type="project" value="UniProtKB-SubCell"/>
</dbReference>
<evidence type="ECO:0000256" key="6">
    <source>
        <dbReference type="ARBA" id="ARBA00038861"/>
    </source>
</evidence>
<dbReference type="HAMAP" id="MF_01547">
    <property type="entry name" value="RNA_methyltr_E"/>
    <property type="match status" value="1"/>
</dbReference>
<name>A0AAU8CIF1_9HYPH</name>
<dbReference type="InterPro" id="IPR015507">
    <property type="entry name" value="rRNA-MeTfrase_E"/>
</dbReference>
<evidence type="ECO:0000256" key="11">
    <source>
        <dbReference type="HAMAP-Rule" id="MF_01547"/>
    </source>
</evidence>
<feature type="binding site" evidence="11">
    <location>
        <position position="83"/>
    </location>
    <ligand>
        <name>S-adenosyl-L-methionine</name>
        <dbReference type="ChEBI" id="CHEBI:59789"/>
    </ligand>
</feature>
<evidence type="ECO:0000259" key="13">
    <source>
        <dbReference type="Pfam" id="PF01728"/>
    </source>
</evidence>
<dbReference type="GO" id="GO:0008650">
    <property type="term" value="F:rRNA (uridine-2'-O-)-methyltransferase activity"/>
    <property type="evidence" value="ECO:0007669"/>
    <property type="project" value="UniProtKB-UniRule"/>
</dbReference>
<evidence type="ECO:0000256" key="2">
    <source>
        <dbReference type="ARBA" id="ARBA00022603"/>
    </source>
</evidence>
<evidence type="ECO:0000256" key="10">
    <source>
        <dbReference type="ARBA" id="ARBA00048970"/>
    </source>
</evidence>
<keyword evidence="4 11" id="KW-0949">S-adenosyl-L-methionine</keyword>
<evidence type="ECO:0000256" key="4">
    <source>
        <dbReference type="ARBA" id="ARBA00022691"/>
    </source>
</evidence>
<dbReference type="Pfam" id="PF01728">
    <property type="entry name" value="FtsJ"/>
    <property type="match status" value="1"/>
</dbReference>
<dbReference type="AlphaFoldDB" id="A0AAU8CIF1"/>
<comment type="catalytic activity">
    <reaction evidence="10 11">
        <text>uridine(2552) in 23S rRNA + S-adenosyl-L-methionine = 2'-O-methyluridine(2552) in 23S rRNA + S-adenosyl-L-homocysteine + H(+)</text>
        <dbReference type="Rhea" id="RHEA:42720"/>
        <dbReference type="Rhea" id="RHEA-COMP:10202"/>
        <dbReference type="Rhea" id="RHEA-COMP:10203"/>
        <dbReference type="ChEBI" id="CHEBI:15378"/>
        <dbReference type="ChEBI" id="CHEBI:57856"/>
        <dbReference type="ChEBI" id="CHEBI:59789"/>
        <dbReference type="ChEBI" id="CHEBI:65315"/>
        <dbReference type="ChEBI" id="CHEBI:74478"/>
        <dbReference type="EC" id="2.1.1.166"/>
    </reaction>
</comment>
<keyword evidence="2 11" id="KW-0489">Methyltransferase</keyword>
<evidence type="ECO:0000256" key="9">
    <source>
        <dbReference type="ARBA" id="ARBA00042745"/>
    </source>
</evidence>
<dbReference type="EMBL" id="CP159253">
    <property type="protein sequence ID" value="XCG46603.1"/>
    <property type="molecule type" value="Genomic_DNA"/>
</dbReference>
<dbReference type="InterPro" id="IPR050082">
    <property type="entry name" value="RNA_methyltr_RlmE"/>
</dbReference>
<feature type="binding site" evidence="11">
    <location>
        <position position="122"/>
    </location>
    <ligand>
        <name>S-adenosyl-L-methionine</name>
        <dbReference type="ChEBI" id="CHEBI:59789"/>
    </ligand>
</feature>